<feature type="compositionally biased region" description="Basic and acidic residues" evidence="2">
    <location>
        <begin position="606"/>
        <end position="618"/>
    </location>
</feature>
<accession>A0ABR2HTA7</accession>
<comment type="caution">
    <text evidence="4">The sequence shown here is derived from an EMBL/GenBank/DDBJ whole genome shotgun (WGS) entry which is preliminary data.</text>
</comment>
<dbReference type="InterPro" id="IPR046347">
    <property type="entry name" value="bZIP_sf"/>
</dbReference>
<feature type="region of interest" description="Disordered" evidence="2">
    <location>
        <begin position="159"/>
        <end position="181"/>
    </location>
</feature>
<dbReference type="CDD" id="cd00067">
    <property type="entry name" value="GAL4"/>
    <property type="match status" value="1"/>
</dbReference>
<dbReference type="Pfam" id="PF00172">
    <property type="entry name" value="Zn_clus"/>
    <property type="match status" value="1"/>
</dbReference>
<reference evidence="4 5" key="1">
    <citation type="journal article" date="2024" name="IMA Fungus">
        <title>Apiospora arundinis, a panoply of carbohydrate-active enzymes and secondary metabolites.</title>
        <authorList>
            <person name="Sorensen T."/>
            <person name="Petersen C."/>
            <person name="Muurmann A.T."/>
            <person name="Christiansen J.V."/>
            <person name="Brundto M.L."/>
            <person name="Overgaard C.K."/>
            <person name="Boysen A.T."/>
            <person name="Wollenberg R.D."/>
            <person name="Larsen T.O."/>
            <person name="Sorensen J.L."/>
            <person name="Nielsen K.L."/>
            <person name="Sondergaard T.E."/>
        </authorList>
    </citation>
    <scope>NUCLEOTIDE SEQUENCE [LARGE SCALE GENOMIC DNA]</scope>
    <source>
        <strain evidence="4 5">AAU 773</strain>
    </source>
</reference>
<feature type="compositionally biased region" description="Polar residues" evidence="2">
    <location>
        <begin position="14"/>
        <end position="24"/>
    </location>
</feature>
<evidence type="ECO:0000256" key="2">
    <source>
        <dbReference type="SAM" id="MobiDB-lite"/>
    </source>
</evidence>
<organism evidence="4 5">
    <name type="scientific">Apiospora arundinis</name>
    <dbReference type="NCBI Taxonomy" id="335852"/>
    <lineage>
        <taxon>Eukaryota</taxon>
        <taxon>Fungi</taxon>
        <taxon>Dikarya</taxon>
        <taxon>Ascomycota</taxon>
        <taxon>Pezizomycotina</taxon>
        <taxon>Sordariomycetes</taxon>
        <taxon>Xylariomycetidae</taxon>
        <taxon>Amphisphaeriales</taxon>
        <taxon>Apiosporaceae</taxon>
        <taxon>Apiospora</taxon>
    </lineage>
</organism>
<feature type="region of interest" description="Disordered" evidence="2">
    <location>
        <begin position="1"/>
        <end position="24"/>
    </location>
</feature>
<keyword evidence="5" id="KW-1185">Reference proteome</keyword>
<feature type="compositionally biased region" description="Pro residues" evidence="2">
    <location>
        <begin position="788"/>
        <end position="799"/>
    </location>
</feature>
<dbReference type="PROSITE" id="PS00036">
    <property type="entry name" value="BZIP_BASIC"/>
    <property type="match status" value="1"/>
</dbReference>
<dbReference type="SUPFAM" id="SSF57959">
    <property type="entry name" value="Leucine zipper domain"/>
    <property type="match status" value="1"/>
</dbReference>
<dbReference type="EMBL" id="JAPCWZ010000009">
    <property type="protein sequence ID" value="KAK8852139.1"/>
    <property type="molecule type" value="Genomic_DNA"/>
</dbReference>
<proteinExistence type="predicted"/>
<protein>
    <recommendedName>
        <fullName evidence="3">Zn(2)-C6 fungal-type domain-containing protein</fullName>
    </recommendedName>
</protein>
<gene>
    <name evidence="4" type="ORF">PGQ11_014618</name>
</gene>
<keyword evidence="1" id="KW-0539">Nucleus</keyword>
<dbReference type="InterPro" id="IPR001138">
    <property type="entry name" value="Zn2Cys6_DnaBD"/>
</dbReference>
<sequence length="864" mass="95840">MRAMDETPFDPSDGNRSPTADSRVEQWQENFHPSLIPEETSSVARLYTASSGLWRILLRAVSTQDTVADSSIKKLESAYSYYVLWADGYGIRSGKFEQEIHKSQRAGDQSIRLLQSICKTLSQRLAPVVNIGGNVTDVAPISAKVSLAAERLTVLVQGDYDSDDSSDDDDGSTESPLDSDNLDKIVDDLRMDTQCLMELGDRFEDQVKNPIISEATADPETYQPWTPSIHFKERVLHSYPTCEPNLAERLGEAAWLRLSRLKNLKPQYMSFEADHDGDVEASDEAPQASSNSPTDVRKPTPSVMMSLFQDSALGTSIPATLTTDGARGTAGAERDQPSIFMLPELARKGEPFPCRACGKKVQVTSEEQWGEHLLSDIEPYVCPESCCLGPLFATIREWEHHIARMHPSTTIWEEFRCRICGQETSANRSAKVHLLEHMEDLAIKGFPYGDLEKSADTESIHTINYCEIPFQRSPSMAKPSTQNYKGSPNDIEFLPDRIIGDISFSRTYSKEEDTAPQQGSTNRRKLKGMCARCKRRRMRCDKKRPSCTQCVRADIECPGYPSRSKSPFGFSSDLKQPRHGNESLDSHLSPASKSPKITSPQVNMPEQKEYESPKERSEQPSQPKSPGPDSPSMEDFMSKARKILDAVDGPDLAAKYGGKYESHGESIVTDPCAYIAYDIEESRSLPVASEMPVPCLSQAPLPSDKNDEPVIKSADASSHAVAGQSPQAKDERSLNPNTDNLPSSGFNHGPSLYGGVSSSLGSFTMSLGTDSDHSFYSETFPPLVADTPMPPLSKMPPPSRTNVEILGISEEALKRGRNTLAARKLRERRARHTQGMMERIEKLEKDQEHWRATTTSKTHQGQEE</sequence>
<dbReference type="SUPFAM" id="SSF57701">
    <property type="entry name" value="Zn2/Cys6 DNA-binding domain"/>
    <property type="match status" value="1"/>
</dbReference>
<feature type="region of interest" description="Disordered" evidence="2">
    <location>
        <begin position="842"/>
        <end position="864"/>
    </location>
</feature>
<feature type="compositionally biased region" description="Polar residues" evidence="2">
    <location>
        <begin position="589"/>
        <end position="604"/>
    </location>
</feature>
<dbReference type="CDD" id="cd12193">
    <property type="entry name" value="bZIP_GCN4"/>
    <property type="match status" value="1"/>
</dbReference>
<feature type="region of interest" description="Disordered" evidence="2">
    <location>
        <begin position="278"/>
        <end position="301"/>
    </location>
</feature>
<dbReference type="SMART" id="SM00066">
    <property type="entry name" value="GAL4"/>
    <property type="match status" value="1"/>
</dbReference>
<feature type="compositionally biased region" description="Polar residues" evidence="2">
    <location>
        <begin position="852"/>
        <end position="864"/>
    </location>
</feature>
<dbReference type="PROSITE" id="PS50048">
    <property type="entry name" value="ZN2_CY6_FUNGAL_2"/>
    <property type="match status" value="1"/>
</dbReference>
<dbReference type="Gene3D" id="3.30.160.60">
    <property type="entry name" value="Classic Zinc Finger"/>
    <property type="match status" value="1"/>
</dbReference>
<dbReference type="PANTHER" id="PTHR35391">
    <property type="entry name" value="C2H2-TYPE DOMAIN-CONTAINING PROTEIN-RELATED"/>
    <property type="match status" value="1"/>
</dbReference>
<feature type="region of interest" description="Disordered" evidence="2">
    <location>
        <begin position="561"/>
        <end position="642"/>
    </location>
</feature>
<feature type="compositionally biased region" description="Basic and acidic residues" evidence="2">
    <location>
        <begin position="842"/>
        <end position="851"/>
    </location>
</feature>
<dbReference type="PANTHER" id="PTHR35391:SF5">
    <property type="entry name" value="DUF6590 DOMAIN-CONTAINING PROTEIN"/>
    <property type="match status" value="1"/>
</dbReference>
<evidence type="ECO:0000259" key="3">
    <source>
        <dbReference type="PROSITE" id="PS50048"/>
    </source>
</evidence>
<dbReference type="InterPro" id="IPR004827">
    <property type="entry name" value="bZIP"/>
</dbReference>
<evidence type="ECO:0000256" key="1">
    <source>
        <dbReference type="ARBA" id="ARBA00023242"/>
    </source>
</evidence>
<feature type="domain" description="Zn(2)-C6 fungal-type" evidence="3">
    <location>
        <begin position="529"/>
        <end position="557"/>
    </location>
</feature>
<dbReference type="Proteomes" id="UP001390339">
    <property type="component" value="Unassembled WGS sequence"/>
</dbReference>
<dbReference type="Gene3D" id="4.10.240.10">
    <property type="entry name" value="Zn(2)-C6 fungal-type DNA-binding domain"/>
    <property type="match status" value="1"/>
</dbReference>
<feature type="compositionally biased region" description="Basic and acidic residues" evidence="2">
    <location>
        <begin position="575"/>
        <end position="585"/>
    </location>
</feature>
<feature type="region of interest" description="Disordered" evidence="2">
    <location>
        <begin position="508"/>
        <end position="528"/>
    </location>
</feature>
<evidence type="ECO:0000313" key="4">
    <source>
        <dbReference type="EMBL" id="KAK8852139.1"/>
    </source>
</evidence>
<feature type="region of interest" description="Disordered" evidence="2">
    <location>
        <begin position="693"/>
        <end position="749"/>
    </location>
</feature>
<dbReference type="InterPro" id="IPR036864">
    <property type="entry name" value="Zn2-C6_fun-type_DNA-bd_sf"/>
</dbReference>
<feature type="compositionally biased region" description="Polar residues" evidence="2">
    <location>
        <begin position="734"/>
        <end position="746"/>
    </location>
</feature>
<feature type="region of interest" description="Disordered" evidence="2">
    <location>
        <begin position="782"/>
        <end position="801"/>
    </location>
</feature>
<name>A0ABR2HTA7_9PEZI</name>
<evidence type="ECO:0000313" key="5">
    <source>
        <dbReference type="Proteomes" id="UP001390339"/>
    </source>
</evidence>
<feature type="compositionally biased region" description="Acidic residues" evidence="2">
    <location>
        <begin position="160"/>
        <end position="172"/>
    </location>
</feature>